<name>A0ABD5P2Q5_9EURY</name>
<dbReference type="InterPro" id="IPR008407">
    <property type="entry name" value="Brnchd-chn_aa_trnsp_AzlD"/>
</dbReference>
<feature type="transmembrane region" description="Helical" evidence="1">
    <location>
        <begin position="12"/>
        <end position="34"/>
    </location>
</feature>
<dbReference type="Proteomes" id="UP001595821">
    <property type="component" value="Unassembled WGS sequence"/>
</dbReference>
<organism evidence="2 3">
    <name type="scientific">Natribaculum luteum</name>
    <dbReference type="NCBI Taxonomy" id="1586232"/>
    <lineage>
        <taxon>Archaea</taxon>
        <taxon>Methanobacteriati</taxon>
        <taxon>Methanobacteriota</taxon>
        <taxon>Stenosarchaea group</taxon>
        <taxon>Halobacteria</taxon>
        <taxon>Halobacteriales</taxon>
        <taxon>Natrialbaceae</taxon>
        <taxon>Natribaculum</taxon>
    </lineage>
</organism>
<dbReference type="AlphaFoldDB" id="A0ABD5P2Q5"/>
<keyword evidence="1" id="KW-1133">Transmembrane helix</keyword>
<protein>
    <submittedName>
        <fullName evidence="2">AzlD family protein</fullName>
    </submittedName>
</protein>
<sequence>MTTSPFALDPYVVAIVAAMAVATYVTKAGGLWVLSRLEVSERVESGLSVLPGAIVISILGPELASAGPAEWGAAGVVFLLAWRTQNILLALGAGIGAVLLFRSVL</sequence>
<evidence type="ECO:0000313" key="3">
    <source>
        <dbReference type="Proteomes" id="UP001595821"/>
    </source>
</evidence>
<proteinExistence type="predicted"/>
<evidence type="ECO:0000313" key="2">
    <source>
        <dbReference type="EMBL" id="MFC4248486.1"/>
    </source>
</evidence>
<feature type="transmembrane region" description="Helical" evidence="1">
    <location>
        <begin position="76"/>
        <end position="101"/>
    </location>
</feature>
<dbReference type="GeneID" id="71855649"/>
<reference evidence="2 3" key="1">
    <citation type="journal article" date="2014" name="Int. J. Syst. Evol. Microbiol.">
        <title>Complete genome sequence of Corynebacterium casei LMG S-19264T (=DSM 44701T), isolated from a smear-ripened cheese.</title>
        <authorList>
            <consortium name="US DOE Joint Genome Institute (JGI-PGF)"/>
            <person name="Walter F."/>
            <person name="Albersmeier A."/>
            <person name="Kalinowski J."/>
            <person name="Ruckert C."/>
        </authorList>
    </citation>
    <scope>NUCLEOTIDE SEQUENCE [LARGE SCALE GENOMIC DNA]</scope>
    <source>
        <strain evidence="2 3">IBRC-M 10912</strain>
    </source>
</reference>
<dbReference type="Pfam" id="PF05437">
    <property type="entry name" value="AzlD"/>
    <property type="match status" value="1"/>
</dbReference>
<feature type="transmembrane region" description="Helical" evidence="1">
    <location>
        <begin position="46"/>
        <end position="64"/>
    </location>
</feature>
<comment type="caution">
    <text evidence="2">The sequence shown here is derived from an EMBL/GenBank/DDBJ whole genome shotgun (WGS) entry which is preliminary data.</text>
</comment>
<evidence type="ECO:0000256" key="1">
    <source>
        <dbReference type="SAM" id="Phobius"/>
    </source>
</evidence>
<dbReference type="RefSeq" id="WP_246970415.1">
    <property type="nucleotide sequence ID" value="NZ_CP095397.1"/>
</dbReference>
<dbReference type="EMBL" id="JBHSDJ010000123">
    <property type="protein sequence ID" value="MFC4248486.1"/>
    <property type="molecule type" value="Genomic_DNA"/>
</dbReference>
<keyword evidence="1" id="KW-0472">Membrane</keyword>
<keyword evidence="1" id="KW-0812">Transmembrane</keyword>
<accession>A0ABD5P2Q5</accession>
<gene>
    <name evidence="2" type="ORF">ACFOZ7_16375</name>
</gene>